<proteinExistence type="evidence at transcript level"/>
<comment type="function">
    <text evidence="1">Has a glutathione-disulfide oxidoreductase activity in the presence of NADPH and glutathione reductase. Reduces low molecular weight disulfides and proteins.</text>
</comment>
<dbReference type="GO" id="GO:0001516">
    <property type="term" value="P:prostaglandin biosynthetic process"/>
    <property type="evidence" value="ECO:0007669"/>
    <property type="project" value="UniProtKB-UniPathway"/>
</dbReference>
<dbReference type="SMR" id="M1F4P3"/>
<name>M1F4P3_PENMO</name>
<dbReference type="SFLD" id="SFLDG01203">
    <property type="entry name" value="Prostaglandin_E_synthase_like1"/>
    <property type="match status" value="1"/>
</dbReference>
<sequence>MYEIYKKIVTPLANPSEGSEYLLKEKPPTFKPARTIRTPTDTTGLKITLFQYQTCPFCCKVRAFLDYYGFNYDVIEVNSVTRAQTRWTDYRKVPFLVVALPNSDKVLQLKDSSMIVSVMQSFLDNKTENLEDLVKCYPTIEFTDDEGEKRLEIMNRYFLMYGKHPPGRSKDDIVDERKWRKWVDDVLVHVLSPNVYRTPQESFQAFQWFSKAGSWEEHFETWERLLVLYVGSIAMFFIGKNLKRRHQIKDDVRASFYDDVNVWLKALKKKGTKFMGGDEPNLSDLSVFGVLTAVEGCDAFQDVKSNTKITPWFEQMKEVVSQHGGAKLTMERGNLLQN</sequence>
<evidence type="ECO:0000256" key="3">
    <source>
        <dbReference type="ARBA" id="ARBA00023098"/>
    </source>
</evidence>
<dbReference type="InterPro" id="IPR034335">
    <property type="entry name" value="PGES2_C"/>
</dbReference>
<dbReference type="InterPro" id="IPR036282">
    <property type="entry name" value="Glutathione-S-Trfase_C_sf"/>
</dbReference>
<dbReference type="SUPFAM" id="SSF47616">
    <property type="entry name" value="GST C-terminal domain-like"/>
    <property type="match status" value="1"/>
</dbReference>
<dbReference type="Pfam" id="PF00462">
    <property type="entry name" value="Glutaredoxin"/>
    <property type="match status" value="1"/>
</dbReference>
<protein>
    <submittedName>
        <fullName evidence="5">Prostaglandin E synthase 2</fullName>
    </submittedName>
</protein>
<dbReference type="PROSITE" id="PS51354">
    <property type="entry name" value="GLUTAREDOXIN_2"/>
    <property type="match status" value="1"/>
</dbReference>
<dbReference type="AlphaFoldDB" id="M1F4P3"/>
<organism evidence="5">
    <name type="scientific">Penaeus monodon</name>
    <name type="common">Giant tiger prawn</name>
    <dbReference type="NCBI Taxonomy" id="6687"/>
    <lineage>
        <taxon>Eukaryota</taxon>
        <taxon>Metazoa</taxon>
        <taxon>Ecdysozoa</taxon>
        <taxon>Arthropoda</taxon>
        <taxon>Crustacea</taxon>
        <taxon>Multicrustacea</taxon>
        <taxon>Malacostraca</taxon>
        <taxon>Eumalacostraca</taxon>
        <taxon>Eucarida</taxon>
        <taxon>Decapoda</taxon>
        <taxon>Dendrobranchiata</taxon>
        <taxon>Penaeoidea</taxon>
        <taxon>Penaeidae</taxon>
        <taxon>Penaeus</taxon>
    </lineage>
</organism>
<dbReference type="UniPathway" id="UPA00662"/>
<dbReference type="SFLD" id="SFLDG01182">
    <property type="entry name" value="Prostaglandin_E_synthase_like"/>
    <property type="match status" value="1"/>
</dbReference>
<accession>M1F4P3</accession>
<dbReference type="InterPro" id="IPR002109">
    <property type="entry name" value="Glutaredoxin"/>
</dbReference>
<dbReference type="PANTHER" id="PTHR12782">
    <property type="entry name" value="MICROSOMAL PROSTAGLANDIN E SYNTHASE-2"/>
    <property type="match status" value="1"/>
</dbReference>
<reference evidence="5" key="1">
    <citation type="journal article" date="2013" name="PLoS ONE">
        <title>Insights into the Prostanoid Pathway in the Ovary Development of the Penaeid Shrimp Penaeus monodon.</title>
        <authorList>
            <person name="Wimuttisuk W."/>
            <person name="Tobwor P."/>
            <person name="Deenarn P."/>
            <person name="Danwisetkanjana K."/>
            <person name="Pinkaew D."/>
            <person name="Kirtikara K."/>
            <person name="Vichai V."/>
        </authorList>
    </citation>
    <scope>NUCLEOTIDE SEQUENCE</scope>
</reference>
<dbReference type="Gene3D" id="1.20.1050.10">
    <property type="match status" value="1"/>
</dbReference>
<comment type="similarity">
    <text evidence="2">Belongs to the GST superfamily.</text>
</comment>
<dbReference type="GO" id="GO:0005739">
    <property type="term" value="C:mitochondrion"/>
    <property type="evidence" value="ECO:0007669"/>
    <property type="project" value="TreeGrafter"/>
</dbReference>
<dbReference type="PANTHER" id="PTHR12782:SF5">
    <property type="entry name" value="PROSTAGLANDIN E SYNTHASE 2"/>
    <property type="match status" value="1"/>
</dbReference>
<dbReference type="InterPro" id="IPR034334">
    <property type="entry name" value="PGES2"/>
</dbReference>
<dbReference type="CDD" id="cd03197">
    <property type="entry name" value="GST_C_mPGES2"/>
    <property type="match status" value="1"/>
</dbReference>
<dbReference type="EMBL" id="JN003883">
    <property type="protein sequence ID" value="AFJ11396.1"/>
    <property type="molecule type" value="mRNA"/>
</dbReference>
<dbReference type="Gene3D" id="3.40.30.10">
    <property type="entry name" value="Glutaredoxin"/>
    <property type="match status" value="1"/>
</dbReference>
<dbReference type="SFLD" id="SFLDS00019">
    <property type="entry name" value="Glutathione_Transferase_(cytos"/>
    <property type="match status" value="1"/>
</dbReference>
<evidence type="ECO:0000259" key="4">
    <source>
        <dbReference type="Pfam" id="PF00462"/>
    </source>
</evidence>
<dbReference type="OrthoDB" id="423541at2759"/>
<evidence type="ECO:0000313" key="5">
    <source>
        <dbReference type="EMBL" id="AFJ11396.1"/>
    </source>
</evidence>
<dbReference type="GO" id="GO:0050220">
    <property type="term" value="F:prostaglandin-E synthase activity"/>
    <property type="evidence" value="ECO:0007669"/>
    <property type="project" value="InterPro"/>
</dbReference>
<evidence type="ECO:0000256" key="1">
    <source>
        <dbReference type="ARBA" id="ARBA00002549"/>
    </source>
</evidence>
<dbReference type="InterPro" id="IPR040079">
    <property type="entry name" value="Glutathione_S-Trfase"/>
</dbReference>
<feature type="domain" description="Glutaredoxin" evidence="4">
    <location>
        <begin position="47"/>
        <end position="98"/>
    </location>
</feature>
<dbReference type="Gene3D" id="6.20.200.30">
    <property type="match status" value="1"/>
</dbReference>
<dbReference type="PROSITE" id="PS00195">
    <property type="entry name" value="GLUTAREDOXIN_1"/>
    <property type="match status" value="1"/>
</dbReference>
<evidence type="ECO:0000256" key="2">
    <source>
        <dbReference type="ARBA" id="ARBA00007409"/>
    </source>
</evidence>
<dbReference type="InterPro" id="IPR011767">
    <property type="entry name" value="GLR_AS"/>
</dbReference>
<keyword evidence="3" id="KW-0443">Lipid metabolism</keyword>
<dbReference type="InterPro" id="IPR036249">
    <property type="entry name" value="Thioredoxin-like_sf"/>
</dbReference>
<dbReference type="SUPFAM" id="SSF52833">
    <property type="entry name" value="Thioredoxin-like"/>
    <property type="match status" value="1"/>
</dbReference>